<dbReference type="AlphaFoldDB" id="A0AA35CIN4"/>
<dbReference type="KEGG" id="cmic:caldi_01430"/>
<dbReference type="EMBL" id="AP025628">
    <property type="protein sequence ID" value="BDG59053.1"/>
    <property type="molecule type" value="Genomic_DNA"/>
</dbReference>
<accession>A0AA35CIN4</accession>
<proteinExistence type="predicted"/>
<keyword evidence="2" id="KW-1185">Reference proteome</keyword>
<name>A0AA35CIN4_9FIRM</name>
<gene>
    <name evidence="1" type="ORF">caldi_01430</name>
</gene>
<evidence type="ECO:0000313" key="2">
    <source>
        <dbReference type="Proteomes" id="UP001163687"/>
    </source>
</evidence>
<dbReference type="SUPFAM" id="SSF117074">
    <property type="entry name" value="Hypothetical protein PA1324"/>
    <property type="match status" value="1"/>
</dbReference>
<sequence length="140" mass="15272">MGATGPGKGERLEVVRRSRGGARRVGPLLLTLLALLSPLGGCAPRWGDLEVTVSVAGDEALVTFVRTGVRLSGGRHLHLSLNGGPEIMLYSDRPYRFRRLPPGDYTLRVWITDVNHRTIPGLETVVTFTVPKEPRVPRAP</sequence>
<protein>
    <submittedName>
        <fullName evidence="1">Uncharacterized protein</fullName>
    </submittedName>
</protein>
<organism evidence="1 2">
    <name type="scientific">Caldinitratiruptor microaerophilus</name>
    <dbReference type="NCBI Taxonomy" id="671077"/>
    <lineage>
        <taxon>Bacteria</taxon>
        <taxon>Bacillati</taxon>
        <taxon>Bacillota</taxon>
        <taxon>Clostridia</taxon>
        <taxon>Eubacteriales</taxon>
        <taxon>Symbiobacteriaceae</taxon>
        <taxon>Caldinitratiruptor</taxon>
    </lineage>
</organism>
<reference evidence="1" key="1">
    <citation type="submission" date="2022-03" db="EMBL/GenBank/DDBJ databases">
        <title>Complete genome sequence of Caldinitratiruptor microaerophilus.</title>
        <authorList>
            <person name="Mukaiyama R."/>
            <person name="Nishiyama T."/>
            <person name="Ueda K."/>
        </authorList>
    </citation>
    <scope>NUCLEOTIDE SEQUENCE</scope>
    <source>
        <strain evidence="1">JCM 16183</strain>
    </source>
</reference>
<evidence type="ECO:0000313" key="1">
    <source>
        <dbReference type="EMBL" id="BDG59053.1"/>
    </source>
</evidence>
<dbReference type="Proteomes" id="UP001163687">
    <property type="component" value="Chromosome"/>
</dbReference>